<dbReference type="Pfam" id="PF08798">
    <property type="entry name" value="CRISPR_assoc"/>
    <property type="match status" value="1"/>
</dbReference>
<evidence type="ECO:0000313" key="3">
    <source>
        <dbReference type="Proteomes" id="UP000587002"/>
    </source>
</evidence>
<organism evidence="2 3">
    <name type="scientific">Saccharopolyspora hordei</name>
    <dbReference type="NCBI Taxonomy" id="1838"/>
    <lineage>
        <taxon>Bacteria</taxon>
        <taxon>Bacillati</taxon>
        <taxon>Actinomycetota</taxon>
        <taxon>Actinomycetes</taxon>
        <taxon>Pseudonocardiales</taxon>
        <taxon>Pseudonocardiaceae</taxon>
        <taxon>Saccharopolyspora</taxon>
    </lineage>
</organism>
<accession>A0A853AHI9</accession>
<evidence type="ECO:0000313" key="2">
    <source>
        <dbReference type="EMBL" id="NYI84074.1"/>
    </source>
</evidence>
<dbReference type="AlphaFoldDB" id="A0A853AHI9"/>
<dbReference type="CDD" id="cd09727">
    <property type="entry name" value="Cas6_I-E"/>
    <property type="match status" value="1"/>
</dbReference>
<gene>
    <name evidence="2" type="ORF">HNR68_002704</name>
</gene>
<protein>
    <submittedName>
        <fullName evidence="2">CRISPR system Cascade subunit CasE</fullName>
    </submittedName>
</protein>
<reference evidence="2 3" key="1">
    <citation type="submission" date="2020-07" db="EMBL/GenBank/DDBJ databases">
        <title>Sequencing the genomes of 1000 actinobacteria strains.</title>
        <authorList>
            <person name="Klenk H.-P."/>
        </authorList>
    </citation>
    <scope>NUCLEOTIDE SEQUENCE [LARGE SCALE GENOMIC DNA]</scope>
    <source>
        <strain evidence="2 3">DSM 44065</strain>
    </source>
</reference>
<dbReference type="RefSeq" id="WP_179720987.1">
    <property type="nucleotide sequence ID" value="NZ_BAABFH010000001.1"/>
</dbReference>
<dbReference type="Gene3D" id="3.30.70.1210">
    <property type="entry name" value="Crispr-associated protein, domain 2"/>
    <property type="match status" value="1"/>
</dbReference>
<dbReference type="NCBIfam" id="TIGR01907">
    <property type="entry name" value="casE_Cse3"/>
    <property type="match status" value="1"/>
</dbReference>
<dbReference type="SUPFAM" id="SSF117987">
    <property type="entry name" value="CRISPR-associated protein"/>
    <property type="match status" value="2"/>
</dbReference>
<evidence type="ECO:0000256" key="1">
    <source>
        <dbReference type="SAM" id="MobiDB-lite"/>
    </source>
</evidence>
<name>A0A853AHI9_9PSEU</name>
<comment type="caution">
    <text evidence="2">The sequence shown here is derived from an EMBL/GenBank/DDBJ whole genome shotgun (WGS) entry which is preliminary data.</text>
</comment>
<dbReference type="Proteomes" id="UP000587002">
    <property type="component" value="Unassembled WGS sequence"/>
</dbReference>
<dbReference type="Gene3D" id="3.30.70.1200">
    <property type="entry name" value="Crispr-associated protein, domain 1"/>
    <property type="match status" value="1"/>
</dbReference>
<feature type="region of interest" description="Disordered" evidence="1">
    <location>
        <begin position="111"/>
        <end position="131"/>
    </location>
</feature>
<dbReference type="InterPro" id="IPR010179">
    <property type="entry name" value="CRISPR-assoc_prot_Cse3"/>
</dbReference>
<keyword evidence="3" id="KW-1185">Reference proteome</keyword>
<dbReference type="SMART" id="SM01101">
    <property type="entry name" value="CRISPR_assoc"/>
    <property type="match status" value="1"/>
</dbReference>
<proteinExistence type="predicted"/>
<sequence>MTYLSRIRINPLRKASQKLLANPRALRGAVVGGIAQDPTEERILWRLDADNPRRPLLYVLSRSRPDWTHLVEQAGWPGADGEHAGVRDYGPLLAQIATGREFAFRLTANPVQNTANPDKPTQEQQERVANGTTKRSFRIGHRTVTAQLAWLLDRTVRWGFEIPESRMSTPAPGIAPLNDPHHGGEPAREVRIIARKRHSFTKKRNARPVVLHTATFEGHLRITDPQVFTDHLLKGFGPAKAYGCGLLTLAPLPRHLLHEGGH</sequence>
<dbReference type="EMBL" id="JACCFJ010000001">
    <property type="protein sequence ID" value="NYI84074.1"/>
    <property type="molecule type" value="Genomic_DNA"/>
</dbReference>